<keyword evidence="10 13" id="KW-0413">Isomerase</keyword>
<evidence type="ECO:0000256" key="14">
    <source>
        <dbReference type="PROSITE-ProRule" id="PRU00560"/>
    </source>
</evidence>
<dbReference type="InterPro" id="IPR000212">
    <property type="entry name" value="DNA_helicase_UvrD/REP"/>
</dbReference>
<dbReference type="AlphaFoldDB" id="A0A1Y4R2V6"/>
<evidence type="ECO:0000259" key="15">
    <source>
        <dbReference type="PROSITE" id="PS51198"/>
    </source>
</evidence>
<accession>A0A1Y4R2V6</accession>
<gene>
    <name evidence="13" type="primary">addA</name>
    <name evidence="17" type="ORF">B5E88_00705</name>
</gene>
<evidence type="ECO:0000256" key="1">
    <source>
        <dbReference type="ARBA" id="ARBA00022722"/>
    </source>
</evidence>
<dbReference type="InterPro" id="IPR011604">
    <property type="entry name" value="PDDEXK-like_dom_sf"/>
</dbReference>
<dbReference type="SUPFAM" id="SSF52540">
    <property type="entry name" value="P-loop containing nucleoside triphosphate hydrolases"/>
    <property type="match status" value="1"/>
</dbReference>
<feature type="domain" description="UvrD-like helicase ATP-binding" evidence="15">
    <location>
        <begin position="11"/>
        <end position="476"/>
    </location>
</feature>
<keyword evidence="3 13" id="KW-0227">DNA damage</keyword>
<keyword evidence="6 13" id="KW-0269">Exonuclease</keyword>
<evidence type="ECO:0000256" key="2">
    <source>
        <dbReference type="ARBA" id="ARBA00022741"/>
    </source>
</evidence>
<dbReference type="GO" id="GO:0005524">
    <property type="term" value="F:ATP binding"/>
    <property type="evidence" value="ECO:0007669"/>
    <property type="project" value="UniProtKB-UniRule"/>
</dbReference>
<comment type="catalytic activity">
    <reaction evidence="11 13">
        <text>Couples ATP hydrolysis with the unwinding of duplex DNA by translocating in the 3'-5' direction.</text>
        <dbReference type="EC" id="5.6.2.4"/>
    </reaction>
</comment>
<comment type="catalytic activity">
    <reaction evidence="12 13">
        <text>ATP + H2O = ADP + phosphate + H(+)</text>
        <dbReference type="Rhea" id="RHEA:13065"/>
        <dbReference type="ChEBI" id="CHEBI:15377"/>
        <dbReference type="ChEBI" id="CHEBI:15378"/>
        <dbReference type="ChEBI" id="CHEBI:30616"/>
        <dbReference type="ChEBI" id="CHEBI:43474"/>
        <dbReference type="ChEBI" id="CHEBI:456216"/>
        <dbReference type="EC" id="5.6.2.4"/>
    </reaction>
</comment>
<name>A0A1Y4R2V6_9ENTE</name>
<dbReference type="Pfam" id="PF00580">
    <property type="entry name" value="UvrD-helicase"/>
    <property type="match status" value="1"/>
</dbReference>
<dbReference type="Gene3D" id="3.40.50.300">
    <property type="entry name" value="P-loop containing nucleotide triphosphate hydrolases"/>
    <property type="match status" value="4"/>
</dbReference>
<dbReference type="GO" id="GO:0008408">
    <property type="term" value="F:3'-5' exonuclease activity"/>
    <property type="evidence" value="ECO:0007669"/>
    <property type="project" value="UniProtKB-UniRule"/>
</dbReference>
<dbReference type="InterPro" id="IPR014017">
    <property type="entry name" value="DNA_helicase_UvrD-like_C"/>
</dbReference>
<feature type="domain" description="UvrD-like helicase C-terminal" evidence="16">
    <location>
        <begin position="477"/>
        <end position="792"/>
    </location>
</feature>
<dbReference type="GO" id="GO:0000724">
    <property type="term" value="P:double-strand break repair via homologous recombination"/>
    <property type="evidence" value="ECO:0007669"/>
    <property type="project" value="UniProtKB-UniRule"/>
</dbReference>
<evidence type="ECO:0000256" key="5">
    <source>
        <dbReference type="ARBA" id="ARBA00022806"/>
    </source>
</evidence>
<dbReference type="InterPro" id="IPR011335">
    <property type="entry name" value="Restrct_endonuc-II-like"/>
</dbReference>
<evidence type="ECO:0000259" key="16">
    <source>
        <dbReference type="PROSITE" id="PS51217"/>
    </source>
</evidence>
<dbReference type="InterPro" id="IPR014016">
    <property type="entry name" value="UvrD-like_ATP-bd"/>
</dbReference>
<dbReference type="PANTHER" id="PTHR11070:SF48">
    <property type="entry name" value="ATP-DEPENDENT HELICASE_NUCLEASE SUBUNIT A"/>
    <property type="match status" value="1"/>
</dbReference>
<dbReference type="Gene3D" id="3.90.320.10">
    <property type="match status" value="1"/>
</dbReference>
<dbReference type="Pfam" id="PF13361">
    <property type="entry name" value="UvrD_C"/>
    <property type="match status" value="1"/>
</dbReference>
<dbReference type="EMBL" id="NFLC01000001">
    <property type="protein sequence ID" value="OUQ11887.1"/>
    <property type="molecule type" value="Genomic_DNA"/>
</dbReference>
<evidence type="ECO:0000256" key="3">
    <source>
        <dbReference type="ARBA" id="ARBA00022763"/>
    </source>
</evidence>
<dbReference type="Proteomes" id="UP000196074">
    <property type="component" value="Unassembled WGS sequence"/>
</dbReference>
<dbReference type="GO" id="GO:0043138">
    <property type="term" value="F:3'-5' DNA helicase activity"/>
    <property type="evidence" value="ECO:0007669"/>
    <property type="project" value="UniProtKB-UniRule"/>
</dbReference>
<keyword evidence="7 13" id="KW-0067">ATP-binding</keyword>
<keyword evidence="9 13" id="KW-0234">DNA repair</keyword>
<sequence>MPNIPLKPNNELFTDTQWQAIFDGGDNILVSASAGSGKTTVLVRRVIEKLKLGSHVDRLLIVTFTEAAANEMKERIQVALQDAINAESDEQKRAHFSQQLMNLPTSHISTLHSFCLSVIRKYYYLIDLDPNFRLLSDETEQTLLMDEALENVISRHYENEDASFYQFVQQFANDRSDEGMLRLILDLYRFSRANDNPDKWLNHMVESYKLVETLEDYPIFNEYTKPYILSLLADMIKYLEQALTMIEYTSLEKVEQLLKDDIAMIQAPIESLKQNQLTQAFEQIQNMKFARFTTVKKDHTDYDQAQLAKSYREMAKELLGNAQKSWPTDPELTLELIAKSQEMIKIAVSLTKEFMVEFSQLKRQKSVLDFNDLEHFALAILRHEVDGVSIASDYYRQTFDEVLVDEYQDVNRLQETIISYVRKAENPGNMFMVGDVKQSIYAFRQADPTLFIEKYTQFAHDEGGRRIILAENFRSRKEVLDFTNLIFEQLMDQKVGQIEYDEAAQLKFGFTAFPSSEDFHTELLIYEKQAELDDNMADEFGIDDKTQGEFHVITNKIQELIEQKFQIYDKKQKKFRDITYGDCVILSSTRKNHLHLLDIFAQKNIPVQLADAQNYFQATEVQTILAVLKIIDNPLQDIPFVAVLRSPIVGLNEKQLAQIRINSKKERFYDAFLENLSISSGYQEKITHFYQQLLKWRNLAKRDSLENLLWTIYQDTGFLDFVGGMPSGVQRQMNLLSFISRAKSYEQSSFKGLYQFIRFIQMMQEKEHDLAKPVSEIKENAVQIMTIHQSKGLEFPVCFVVDLAKKFNQQDFKNSYILEEKLGMGTKFLDEQEIQYPTLPYLVINQLKKQKAFSEEMRKLYVALTRAEQKLYLVGTVKDKESMLKEWQKAAMQENTVLSPMLRLNADTFINWIGYCLIRHESFAKEVDESIATAMTIQHPAKFGIHFYQADQLVATEQNSSESLAETSQQETANHQALDEYIQQMTKAYDYPLSTKTASYQSVSELKRLYEDPDEEKLNKLVWQNRWQQETQGYRKTSNELAMPRFMQEVKITGAEIGSATHKLLQLIDVTQPITLDSLHQLAQRLKENQILDEKLVSKIPYQHILWFFQSALGQRVIQNAQSLKREVPFAMLKEATEIFQDFDEKESHMLVHGVVDGYFIENEQIILFDFKTDYFKNNIEETAKERYYGQLQLYSQALSQALQLPVSERKLVLLTHQKILDF</sequence>
<keyword evidence="4 13" id="KW-0378">Hydrolase</keyword>
<evidence type="ECO:0000256" key="6">
    <source>
        <dbReference type="ARBA" id="ARBA00022839"/>
    </source>
</evidence>
<evidence type="ECO:0000256" key="9">
    <source>
        <dbReference type="ARBA" id="ARBA00023204"/>
    </source>
</evidence>
<dbReference type="GO" id="GO:0016887">
    <property type="term" value="F:ATP hydrolysis activity"/>
    <property type="evidence" value="ECO:0007669"/>
    <property type="project" value="RHEA"/>
</dbReference>
<evidence type="ECO:0000256" key="8">
    <source>
        <dbReference type="ARBA" id="ARBA00023125"/>
    </source>
</evidence>
<dbReference type="EC" id="3.1.-.-" evidence="13"/>
<dbReference type="GO" id="GO:0005829">
    <property type="term" value="C:cytosol"/>
    <property type="evidence" value="ECO:0007669"/>
    <property type="project" value="TreeGrafter"/>
</dbReference>
<dbReference type="InterPro" id="IPR014152">
    <property type="entry name" value="AddA"/>
</dbReference>
<keyword evidence="2 13" id="KW-0547">Nucleotide-binding</keyword>
<dbReference type="RefSeq" id="WP_047241904.1">
    <property type="nucleotide sequence ID" value="NZ_JAXOGT010000005.1"/>
</dbReference>
<evidence type="ECO:0000313" key="18">
    <source>
        <dbReference type="Proteomes" id="UP000196074"/>
    </source>
</evidence>
<comment type="cofactor">
    <cofactor evidence="13">
        <name>Mg(2+)</name>
        <dbReference type="ChEBI" id="CHEBI:18420"/>
    </cofactor>
</comment>
<dbReference type="HAMAP" id="MF_01451">
    <property type="entry name" value="AddA"/>
    <property type="match status" value="1"/>
</dbReference>
<dbReference type="PROSITE" id="PS51198">
    <property type="entry name" value="UVRD_HELICASE_ATP_BIND"/>
    <property type="match status" value="1"/>
</dbReference>
<dbReference type="NCBIfam" id="TIGR02785">
    <property type="entry name" value="addA_Gpos"/>
    <property type="match status" value="1"/>
</dbReference>
<evidence type="ECO:0000313" key="17">
    <source>
        <dbReference type="EMBL" id="OUQ11887.1"/>
    </source>
</evidence>
<reference evidence="18" key="1">
    <citation type="submission" date="2017-04" db="EMBL/GenBank/DDBJ databases">
        <title>Function of individual gut microbiota members based on whole genome sequencing of pure cultures obtained from chicken caecum.</title>
        <authorList>
            <person name="Medvecky M."/>
            <person name="Cejkova D."/>
            <person name="Polansky O."/>
            <person name="Karasova D."/>
            <person name="Kubasova T."/>
            <person name="Cizek A."/>
            <person name="Rychlik I."/>
        </authorList>
    </citation>
    <scope>NUCLEOTIDE SEQUENCE [LARGE SCALE GENOMIC DNA]</scope>
    <source>
        <strain evidence="18">An144</strain>
    </source>
</reference>
<feature type="binding site" evidence="14">
    <location>
        <begin position="32"/>
        <end position="39"/>
    </location>
    <ligand>
        <name>ATP</name>
        <dbReference type="ChEBI" id="CHEBI:30616"/>
    </ligand>
</feature>
<evidence type="ECO:0000256" key="11">
    <source>
        <dbReference type="ARBA" id="ARBA00034617"/>
    </source>
</evidence>
<evidence type="ECO:0000256" key="10">
    <source>
        <dbReference type="ARBA" id="ARBA00023235"/>
    </source>
</evidence>
<dbReference type="PROSITE" id="PS51217">
    <property type="entry name" value="UVRD_HELICASE_CTER"/>
    <property type="match status" value="1"/>
</dbReference>
<protein>
    <recommendedName>
        <fullName evidence="13">ATP-dependent helicase/nuclease subunit A</fullName>
        <ecNumber evidence="13">3.1.-.-</ecNumber>
        <ecNumber evidence="13">5.6.2.4</ecNumber>
    </recommendedName>
    <alternativeName>
        <fullName evidence="13">ATP-dependent helicase/nuclease AddA</fullName>
    </alternativeName>
    <alternativeName>
        <fullName evidence="13">DNA 3'-5' helicase AddA</fullName>
    </alternativeName>
</protein>
<keyword evidence="5 13" id="KW-0347">Helicase</keyword>
<comment type="similarity">
    <text evidence="13">Belongs to the helicase family. AddA subfamily.</text>
</comment>
<comment type="caution">
    <text evidence="17">The sequence shown here is derived from an EMBL/GenBank/DDBJ whole genome shotgun (WGS) entry which is preliminary data.</text>
</comment>
<evidence type="ECO:0000256" key="4">
    <source>
        <dbReference type="ARBA" id="ARBA00022801"/>
    </source>
</evidence>
<comment type="subunit">
    <text evidence="13">Heterodimer of AddA and AddB/RexB.</text>
</comment>
<comment type="function">
    <text evidence="13">The heterodimer acts as both an ATP-dependent DNA helicase and an ATP-dependent, dual-direction single-stranded exonuclease. Recognizes the chi site generating a DNA molecule suitable for the initiation of homologous recombination. The AddA nuclease domain is required for chi fragment generation; this subunit has the helicase and 3' -&gt; 5' nuclease activities.</text>
</comment>
<evidence type="ECO:0000256" key="7">
    <source>
        <dbReference type="ARBA" id="ARBA00022840"/>
    </source>
</evidence>
<dbReference type="PANTHER" id="PTHR11070">
    <property type="entry name" value="UVRD / RECB / PCRA DNA HELICASE FAMILY MEMBER"/>
    <property type="match status" value="1"/>
</dbReference>
<dbReference type="GO" id="GO:0033202">
    <property type="term" value="C:DNA helicase complex"/>
    <property type="evidence" value="ECO:0007669"/>
    <property type="project" value="TreeGrafter"/>
</dbReference>
<dbReference type="InterPro" id="IPR027417">
    <property type="entry name" value="P-loop_NTPase"/>
</dbReference>
<dbReference type="EC" id="5.6.2.4" evidence="13"/>
<keyword evidence="1 13" id="KW-0540">Nuclease</keyword>
<evidence type="ECO:0000256" key="12">
    <source>
        <dbReference type="ARBA" id="ARBA00048988"/>
    </source>
</evidence>
<dbReference type="GO" id="GO:0003690">
    <property type="term" value="F:double-stranded DNA binding"/>
    <property type="evidence" value="ECO:0007669"/>
    <property type="project" value="UniProtKB-UniRule"/>
</dbReference>
<proteinExistence type="inferred from homology"/>
<dbReference type="SUPFAM" id="SSF52980">
    <property type="entry name" value="Restriction endonuclease-like"/>
    <property type="match status" value="1"/>
</dbReference>
<evidence type="ECO:0000256" key="13">
    <source>
        <dbReference type="HAMAP-Rule" id="MF_01451"/>
    </source>
</evidence>
<organism evidence="17 18">
    <name type="scientific">Enterococcus cecorum</name>
    <dbReference type="NCBI Taxonomy" id="44008"/>
    <lineage>
        <taxon>Bacteria</taxon>
        <taxon>Bacillati</taxon>
        <taxon>Bacillota</taxon>
        <taxon>Bacilli</taxon>
        <taxon>Lactobacillales</taxon>
        <taxon>Enterococcaceae</taxon>
        <taxon>Enterococcus</taxon>
    </lineage>
</organism>
<keyword evidence="8 13" id="KW-0238">DNA-binding</keyword>